<dbReference type="Pfam" id="PF01712">
    <property type="entry name" value="dNK"/>
    <property type="match status" value="1"/>
</dbReference>
<organism evidence="4 5">
    <name type="scientific">Candidatus Muproteobacteria bacterium RBG_16_65_31</name>
    <dbReference type="NCBI Taxonomy" id="1817759"/>
    <lineage>
        <taxon>Bacteria</taxon>
        <taxon>Pseudomonadati</taxon>
        <taxon>Pseudomonadota</taxon>
        <taxon>Candidatus Muproteobacteria</taxon>
    </lineage>
</organism>
<evidence type="ECO:0000313" key="4">
    <source>
        <dbReference type="EMBL" id="OGI43084.1"/>
    </source>
</evidence>
<dbReference type="InterPro" id="IPR027417">
    <property type="entry name" value="P-loop_NTPase"/>
</dbReference>
<proteinExistence type="predicted"/>
<name>A0A1F6TD97_9PROT</name>
<sequence>MTANNPGYIVVEGPIGVGKTSLAKRLADAFGGRPLLERPEENPFLDRFYQSRKHYALPTQLFFLFQRARQVHELQQQDMFSSGYVTDFLIEKDKLFARANLDDDELRLYEQVYAQTVRDLPAPDLVIYLQAPVDVLFERVRRRGAPYERLIDRDYLQSLVEAYTQFFHHYSVAPLLVVNAAEINIVDSDADFRTLLDHIRKIRSGRHFFNPLVAGL</sequence>
<feature type="domain" description="Deoxynucleoside kinase" evidence="3">
    <location>
        <begin position="9"/>
        <end position="202"/>
    </location>
</feature>
<evidence type="ECO:0000259" key="3">
    <source>
        <dbReference type="Pfam" id="PF01712"/>
    </source>
</evidence>
<dbReference type="PANTHER" id="PTHR10513">
    <property type="entry name" value="DEOXYNUCLEOSIDE KINASE"/>
    <property type="match status" value="1"/>
</dbReference>
<dbReference type="PANTHER" id="PTHR10513:SF46">
    <property type="entry name" value="DEOXYGUANOSINE KINASE"/>
    <property type="match status" value="1"/>
</dbReference>
<dbReference type="EMBL" id="MFST01000131">
    <property type="protein sequence ID" value="OGI43084.1"/>
    <property type="molecule type" value="Genomic_DNA"/>
</dbReference>
<gene>
    <name evidence="4" type="ORF">A2V92_00395</name>
</gene>
<keyword evidence="4" id="KW-0808">Transferase</keyword>
<dbReference type="InterPro" id="IPR050566">
    <property type="entry name" value="Deoxyribonucleoside_kinase"/>
</dbReference>
<dbReference type="SUPFAM" id="SSF52540">
    <property type="entry name" value="P-loop containing nucleoside triphosphate hydrolases"/>
    <property type="match status" value="1"/>
</dbReference>
<dbReference type="CDD" id="cd01673">
    <property type="entry name" value="dNK"/>
    <property type="match status" value="1"/>
</dbReference>
<evidence type="ECO:0000313" key="5">
    <source>
        <dbReference type="Proteomes" id="UP000179344"/>
    </source>
</evidence>
<feature type="binding site" evidence="2">
    <location>
        <begin position="139"/>
        <end position="143"/>
    </location>
    <ligand>
        <name>ATP</name>
        <dbReference type="ChEBI" id="CHEBI:30616"/>
    </ligand>
</feature>
<reference evidence="4 5" key="1">
    <citation type="journal article" date="2016" name="Nat. Commun.">
        <title>Thousands of microbial genomes shed light on interconnected biogeochemical processes in an aquifer system.</title>
        <authorList>
            <person name="Anantharaman K."/>
            <person name="Brown C.T."/>
            <person name="Hug L.A."/>
            <person name="Sharon I."/>
            <person name="Castelle C.J."/>
            <person name="Probst A.J."/>
            <person name="Thomas B.C."/>
            <person name="Singh A."/>
            <person name="Wilkins M.J."/>
            <person name="Karaoz U."/>
            <person name="Brodie E.L."/>
            <person name="Williams K.H."/>
            <person name="Hubbard S.S."/>
            <person name="Banfield J.F."/>
        </authorList>
    </citation>
    <scope>NUCLEOTIDE SEQUENCE [LARGE SCALE GENOMIC DNA]</scope>
</reference>
<dbReference type="GO" id="GO:0005524">
    <property type="term" value="F:ATP binding"/>
    <property type="evidence" value="ECO:0007669"/>
    <property type="project" value="UniProtKB-KW"/>
</dbReference>
<keyword evidence="4" id="KW-0418">Kinase</keyword>
<dbReference type="AlphaFoldDB" id="A0A1F6TD97"/>
<dbReference type="Proteomes" id="UP000179344">
    <property type="component" value="Unassembled WGS sequence"/>
</dbReference>
<keyword evidence="2" id="KW-0547">Nucleotide-binding</keyword>
<keyword evidence="2" id="KW-0067">ATP-binding</keyword>
<evidence type="ECO:0000256" key="1">
    <source>
        <dbReference type="PIRSR" id="PIRSR000705-1"/>
    </source>
</evidence>
<evidence type="ECO:0000256" key="2">
    <source>
        <dbReference type="PIRSR" id="PIRSR000705-3"/>
    </source>
</evidence>
<dbReference type="InterPro" id="IPR031314">
    <property type="entry name" value="DNK_dom"/>
</dbReference>
<dbReference type="GO" id="GO:0019136">
    <property type="term" value="F:deoxynucleoside kinase activity"/>
    <property type="evidence" value="ECO:0007669"/>
    <property type="project" value="InterPro"/>
</dbReference>
<dbReference type="GO" id="GO:0005737">
    <property type="term" value="C:cytoplasm"/>
    <property type="evidence" value="ECO:0007669"/>
    <property type="project" value="TreeGrafter"/>
</dbReference>
<dbReference type="Gene3D" id="3.40.50.300">
    <property type="entry name" value="P-loop containing nucleotide triphosphate hydrolases"/>
    <property type="match status" value="1"/>
</dbReference>
<feature type="binding site" evidence="2">
    <location>
        <begin position="13"/>
        <end position="21"/>
    </location>
    <ligand>
        <name>ATP</name>
        <dbReference type="ChEBI" id="CHEBI:30616"/>
    </ligand>
</feature>
<dbReference type="PIRSF" id="PIRSF000705">
    <property type="entry name" value="DNK"/>
    <property type="match status" value="1"/>
</dbReference>
<comment type="caution">
    <text evidence="4">The sequence shown here is derived from an EMBL/GenBank/DDBJ whole genome shotgun (WGS) entry which is preliminary data.</text>
</comment>
<feature type="active site" description="Proton acceptor" evidence="1">
    <location>
        <position position="87"/>
    </location>
</feature>
<protein>
    <submittedName>
        <fullName evidence="4">Deoxyadenosine kinase</fullName>
    </submittedName>
</protein>
<accession>A0A1F6TD97</accession>
<dbReference type="InterPro" id="IPR002624">
    <property type="entry name" value="DCK/DGK"/>
</dbReference>